<evidence type="ECO:0000313" key="3">
    <source>
        <dbReference type="Proteomes" id="UP001281410"/>
    </source>
</evidence>
<comment type="caution">
    <text evidence="2">The sequence shown here is derived from an EMBL/GenBank/DDBJ whole genome shotgun (WGS) entry which is preliminary data.</text>
</comment>
<sequence>MSLPQLVSMMAWMLGLLAIFVMRCSKTFDATFSMPQSPNLIVSSLSRERLEANLVASIKATRPIMVAWKPLCVGCVKLNVDGGCNVEFGVIYVGSVIRDHLRNWVRGYAMNMGVGNVLKAEL</sequence>
<dbReference type="PANTHER" id="PTHR47723">
    <property type="entry name" value="OS05G0353850 PROTEIN"/>
    <property type="match status" value="1"/>
</dbReference>
<feature type="signal peptide" evidence="1">
    <location>
        <begin position="1"/>
        <end position="18"/>
    </location>
</feature>
<gene>
    <name evidence="2" type="ORF">Dsin_028613</name>
</gene>
<dbReference type="EMBL" id="JANJYJ010000009">
    <property type="protein sequence ID" value="KAK3189052.1"/>
    <property type="molecule type" value="Genomic_DNA"/>
</dbReference>
<dbReference type="PANTHER" id="PTHR47723:SF13">
    <property type="entry name" value="PUTATIVE-RELATED"/>
    <property type="match status" value="1"/>
</dbReference>
<evidence type="ECO:0000313" key="2">
    <source>
        <dbReference type="EMBL" id="KAK3189052.1"/>
    </source>
</evidence>
<reference evidence="2" key="1">
    <citation type="journal article" date="2023" name="Plant J.">
        <title>Genome sequences and population genomics provide insights into the demographic history, inbreeding, and mutation load of two 'living fossil' tree species of Dipteronia.</title>
        <authorList>
            <person name="Feng Y."/>
            <person name="Comes H.P."/>
            <person name="Chen J."/>
            <person name="Zhu S."/>
            <person name="Lu R."/>
            <person name="Zhang X."/>
            <person name="Li P."/>
            <person name="Qiu J."/>
            <person name="Olsen K.M."/>
            <person name="Qiu Y."/>
        </authorList>
    </citation>
    <scope>NUCLEOTIDE SEQUENCE</scope>
    <source>
        <strain evidence="2">NBL</strain>
    </source>
</reference>
<organism evidence="2 3">
    <name type="scientific">Dipteronia sinensis</name>
    <dbReference type="NCBI Taxonomy" id="43782"/>
    <lineage>
        <taxon>Eukaryota</taxon>
        <taxon>Viridiplantae</taxon>
        <taxon>Streptophyta</taxon>
        <taxon>Embryophyta</taxon>
        <taxon>Tracheophyta</taxon>
        <taxon>Spermatophyta</taxon>
        <taxon>Magnoliopsida</taxon>
        <taxon>eudicotyledons</taxon>
        <taxon>Gunneridae</taxon>
        <taxon>Pentapetalae</taxon>
        <taxon>rosids</taxon>
        <taxon>malvids</taxon>
        <taxon>Sapindales</taxon>
        <taxon>Sapindaceae</taxon>
        <taxon>Hippocastanoideae</taxon>
        <taxon>Acereae</taxon>
        <taxon>Dipteronia</taxon>
    </lineage>
</organism>
<proteinExistence type="predicted"/>
<evidence type="ECO:0000256" key="1">
    <source>
        <dbReference type="SAM" id="SignalP"/>
    </source>
</evidence>
<dbReference type="Proteomes" id="UP001281410">
    <property type="component" value="Unassembled WGS sequence"/>
</dbReference>
<dbReference type="AlphaFoldDB" id="A0AAD9ZS64"/>
<dbReference type="InterPro" id="IPR053151">
    <property type="entry name" value="RNase_H-like"/>
</dbReference>
<keyword evidence="3" id="KW-1185">Reference proteome</keyword>
<protein>
    <submittedName>
        <fullName evidence="2">Uncharacterized protein</fullName>
    </submittedName>
</protein>
<feature type="chain" id="PRO_5042047384" evidence="1">
    <location>
        <begin position="19"/>
        <end position="122"/>
    </location>
</feature>
<name>A0AAD9ZS64_9ROSI</name>
<accession>A0AAD9ZS64</accession>
<keyword evidence="1" id="KW-0732">Signal</keyword>